<keyword evidence="8" id="KW-1185">Reference proteome</keyword>
<dbReference type="Gene3D" id="3.40.1810.10">
    <property type="entry name" value="Transcription factor, MADS-box"/>
    <property type="match status" value="1"/>
</dbReference>
<comment type="caution">
    <text evidence="7">The sequence shown here is derived from an EMBL/GenBank/DDBJ whole genome shotgun (WGS) entry which is preliminary data.</text>
</comment>
<dbReference type="EMBL" id="MCFL01000081">
    <property type="protein sequence ID" value="ORZ30550.1"/>
    <property type="molecule type" value="Genomic_DNA"/>
</dbReference>
<name>A0A1Y2H7K7_9FUNG</name>
<evidence type="ECO:0000256" key="5">
    <source>
        <dbReference type="ARBA" id="ARBA00023242"/>
    </source>
</evidence>
<dbReference type="STRING" id="765915.A0A1Y2H7K7"/>
<dbReference type="SUPFAM" id="SSF55455">
    <property type="entry name" value="SRF-like"/>
    <property type="match status" value="1"/>
</dbReference>
<feature type="non-terminal residue" evidence="7">
    <location>
        <position position="1"/>
    </location>
</feature>
<dbReference type="PRINTS" id="PR00404">
    <property type="entry name" value="MADSDOMAIN"/>
</dbReference>
<evidence type="ECO:0000256" key="1">
    <source>
        <dbReference type="ARBA" id="ARBA00004123"/>
    </source>
</evidence>
<evidence type="ECO:0000313" key="7">
    <source>
        <dbReference type="EMBL" id="ORZ30550.1"/>
    </source>
</evidence>
<keyword evidence="5" id="KW-0539">Nucleus</keyword>
<keyword evidence="2" id="KW-0805">Transcription regulation</keyword>
<dbReference type="PROSITE" id="PS50066">
    <property type="entry name" value="MADS_BOX_2"/>
    <property type="match status" value="1"/>
</dbReference>
<comment type="subcellular location">
    <subcellularLocation>
        <location evidence="1">Nucleus</location>
    </subcellularLocation>
</comment>
<dbReference type="GO" id="GO:0045944">
    <property type="term" value="P:positive regulation of transcription by RNA polymerase II"/>
    <property type="evidence" value="ECO:0007669"/>
    <property type="project" value="UniProtKB-ARBA"/>
</dbReference>
<keyword evidence="4" id="KW-0804">Transcription</keyword>
<keyword evidence="3 7" id="KW-0238">DNA-binding</keyword>
<sequence>RRTSIAPIKTAKNRRLTFSKRRQGLFKKGHEIAVLCQAEVLIVLRDVRGRVFQFA</sequence>
<dbReference type="InterPro" id="IPR036879">
    <property type="entry name" value="TF_MADSbox_sf"/>
</dbReference>
<dbReference type="Proteomes" id="UP000193411">
    <property type="component" value="Unassembled WGS sequence"/>
</dbReference>
<dbReference type="InterPro" id="IPR050142">
    <property type="entry name" value="MADS-box/MEF2_TF"/>
</dbReference>
<proteinExistence type="predicted"/>
<evidence type="ECO:0000256" key="4">
    <source>
        <dbReference type="ARBA" id="ARBA00023163"/>
    </source>
</evidence>
<evidence type="ECO:0000259" key="6">
    <source>
        <dbReference type="PROSITE" id="PS50066"/>
    </source>
</evidence>
<dbReference type="OrthoDB" id="1898716at2759"/>
<dbReference type="GO" id="GO:0005634">
    <property type="term" value="C:nucleus"/>
    <property type="evidence" value="ECO:0007669"/>
    <property type="project" value="UniProtKB-SubCell"/>
</dbReference>
<feature type="non-terminal residue" evidence="7">
    <location>
        <position position="55"/>
    </location>
</feature>
<protein>
    <submittedName>
        <fullName evidence="7">SRF-type transcription factor (DNA-binding and dimerization domain)-domain-containing protein</fullName>
    </submittedName>
</protein>
<dbReference type="SMART" id="SM00432">
    <property type="entry name" value="MADS"/>
    <property type="match status" value="1"/>
</dbReference>
<dbReference type="GO" id="GO:0003677">
    <property type="term" value="F:DNA binding"/>
    <property type="evidence" value="ECO:0007669"/>
    <property type="project" value="UniProtKB-KW"/>
</dbReference>
<dbReference type="InterPro" id="IPR002100">
    <property type="entry name" value="TF_MADSbox"/>
</dbReference>
<dbReference type="Pfam" id="PF00319">
    <property type="entry name" value="SRF-TF"/>
    <property type="match status" value="1"/>
</dbReference>
<dbReference type="PANTHER" id="PTHR48019">
    <property type="entry name" value="SERUM RESPONSE FACTOR HOMOLOG"/>
    <property type="match status" value="1"/>
</dbReference>
<evidence type="ECO:0000256" key="3">
    <source>
        <dbReference type="ARBA" id="ARBA00023125"/>
    </source>
</evidence>
<dbReference type="CDD" id="cd00120">
    <property type="entry name" value="MADS"/>
    <property type="match status" value="1"/>
</dbReference>
<evidence type="ECO:0000256" key="2">
    <source>
        <dbReference type="ARBA" id="ARBA00023015"/>
    </source>
</evidence>
<evidence type="ECO:0000313" key="8">
    <source>
        <dbReference type="Proteomes" id="UP000193411"/>
    </source>
</evidence>
<feature type="domain" description="MADS-box" evidence="6">
    <location>
        <begin position="1"/>
        <end position="55"/>
    </location>
</feature>
<dbReference type="AlphaFoldDB" id="A0A1Y2H7K7"/>
<gene>
    <name evidence="7" type="ORF">BCR44DRAFT_105158</name>
</gene>
<accession>A0A1Y2H7K7</accession>
<reference evidence="7 8" key="1">
    <citation type="submission" date="2016-07" db="EMBL/GenBank/DDBJ databases">
        <title>Pervasive Adenine N6-methylation of Active Genes in Fungi.</title>
        <authorList>
            <consortium name="DOE Joint Genome Institute"/>
            <person name="Mondo S.J."/>
            <person name="Dannebaum R.O."/>
            <person name="Kuo R.C."/>
            <person name="Labutti K."/>
            <person name="Haridas S."/>
            <person name="Kuo A."/>
            <person name="Salamov A."/>
            <person name="Ahrendt S.R."/>
            <person name="Lipzen A."/>
            <person name="Sullivan W."/>
            <person name="Andreopoulos W.B."/>
            <person name="Clum A."/>
            <person name="Lindquist E."/>
            <person name="Daum C."/>
            <person name="Ramamoorthy G.K."/>
            <person name="Gryganskyi A."/>
            <person name="Culley D."/>
            <person name="Magnuson J.K."/>
            <person name="James T.Y."/>
            <person name="O'Malley M.A."/>
            <person name="Stajich J.E."/>
            <person name="Spatafora J.W."/>
            <person name="Visel A."/>
            <person name="Grigoriev I.V."/>
        </authorList>
    </citation>
    <scope>NUCLEOTIDE SEQUENCE [LARGE SCALE GENOMIC DNA]</scope>
    <source>
        <strain evidence="7 8">PL171</strain>
    </source>
</reference>
<dbReference type="GO" id="GO:0046983">
    <property type="term" value="F:protein dimerization activity"/>
    <property type="evidence" value="ECO:0007669"/>
    <property type="project" value="InterPro"/>
</dbReference>
<organism evidence="7 8">
    <name type="scientific">Catenaria anguillulae PL171</name>
    <dbReference type="NCBI Taxonomy" id="765915"/>
    <lineage>
        <taxon>Eukaryota</taxon>
        <taxon>Fungi</taxon>
        <taxon>Fungi incertae sedis</taxon>
        <taxon>Blastocladiomycota</taxon>
        <taxon>Blastocladiomycetes</taxon>
        <taxon>Blastocladiales</taxon>
        <taxon>Catenariaceae</taxon>
        <taxon>Catenaria</taxon>
    </lineage>
</organism>